<gene>
    <name evidence="2" type="ORF">SAMN05660835_00076</name>
</gene>
<dbReference type="CDD" id="cd00077">
    <property type="entry name" value="HDc"/>
    <property type="match status" value="1"/>
</dbReference>
<dbReference type="InterPro" id="IPR006674">
    <property type="entry name" value="HD_domain"/>
</dbReference>
<dbReference type="PANTHER" id="PTHR38659:SF1">
    <property type="entry name" value="METAL DEPENDENT PHOSPHOHYDROLASE"/>
    <property type="match status" value="1"/>
</dbReference>
<evidence type="ECO:0000259" key="1">
    <source>
        <dbReference type="SMART" id="SM00471"/>
    </source>
</evidence>
<dbReference type="NCBIfam" id="TIGR00277">
    <property type="entry name" value="HDIG"/>
    <property type="match status" value="1"/>
</dbReference>
<dbReference type="PANTHER" id="PTHR38659">
    <property type="entry name" value="METAL-DEPENDENT PHOSPHOHYDROLASE"/>
    <property type="match status" value="1"/>
</dbReference>
<reference evidence="3" key="1">
    <citation type="submission" date="2016-10" db="EMBL/GenBank/DDBJ databases">
        <authorList>
            <person name="Varghese N."/>
            <person name="Submissions S."/>
        </authorList>
    </citation>
    <scope>NUCLEOTIDE SEQUENCE [LARGE SCALE GENOMIC DNA]</scope>
    <source>
        <strain evidence="3">DSM 8415</strain>
    </source>
</reference>
<dbReference type="RefSeq" id="WP_092127360.1">
    <property type="nucleotide sequence ID" value="NZ_FMYU01000001.1"/>
</dbReference>
<dbReference type="OrthoDB" id="9801160at2"/>
<evidence type="ECO:0000313" key="3">
    <source>
        <dbReference type="Proteomes" id="UP000199411"/>
    </source>
</evidence>
<dbReference type="InterPro" id="IPR003607">
    <property type="entry name" value="HD/PDEase_dom"/>
</dbReference>
<dbReference type="Pfam" id="PF01966">
    <property type="entry name" value="HD"/>
    <property type="match status" value="1"/>
</dbReference>
<dbReference type="AlphaFoldDB" id="A0A1G6HQY2"/>
<dbReference type="EMBL" id="FMYU01000001">
    <property type="protein sequence ID" value="SDB96553.1"/>
    <property type="molecule type" value="Genomic_DNA"/>
</dbReference>
<dbReference type="Proteomes" id="UP000199411">
    <property type="component" value="Unassembled WGS sequence"/>
</dbReference>
<organism evidence="2 3">
    <name type="scientific">Desulfurella multipotens</name>
    <dbReference type="NCBI Taxonomy" id="79269"/>
    <lineage>
        <taxon>Bacteria</taxon>
        <taxon>Pseudomonadati</taxon>
        <taxon>Campylobacterota</taxon>
        <taxon>Desulfurellia</taxon>
        <taxon>Desulfurellales</taxon>
        <taxon>Desulfurellaceae</taxon>
        <taxon>Desulfurella</taxon>
    </lineage>
</organism>
<sequence>MDRNEAYNLLNEYTKSESLLKHALAVEQAMRSYAQKFGEDEDKWAIVGLLHDFDYEKHPSKEEHPYVGAEILRQKNYPEDVIKAILSHATYTGVDRDTLMAKTLFAVDELCGFILACAYVMPDKKISSLSVKSVKKKLKDKAFAKGVNRDDIYTAANELGVNLDEHIDFLIKSLNKISDKLGV</sequence>
<protein>
    <submittedName>
        <fullName evidence="2">HDIG domain-containing protein</fullName>
    </submittedName>
</protein>
<evidence type="ECO:0000313" key="2">
    <source>
        <dbReference type="EMBL" id="SDB96553.1"/>
    </source>
</evidence>
<dbReference type="Gene3D" id="1.10.3210.10">
    <property type="entry name" value="Hypothetical protein af1432"/>
    <property type="match status" value="1"/>
</dbReference>
<name>A0A1G6HQY2_9BACT</name>
<dbReference type="SUPFAM" id="SSF109604">
    <property type="entry name" value="HD-domain/PDEase-like"/>
    <property type="match status" value="1"/>
</dbReference>
<dbReference type="SMART" id="SM00471">
    <property type="entry name" value="HDc"/>
    <property type="match status" value="1"/>
</dbReference>
<feature type="domain" description="HD/PDEase" evidence="1">
    <location>
        <begin position="15"/>
        <end position="122"/>
    </location>
</feature>
<dbReference type="InterPro" id="IPR006675">
    <property type="entry name" value="HDIG_dom"/>
</dbReference>
<accession>A0A1G6HQY2</accession>
<keyword evidence="3" id="KW-1185">Reference proteome</keyword>
<proteinExistence type="predicted"/>